<accession>A0A9X0W748</accession>
<dbReference type="InterPro" id="IPR016181">
    <property type="entry name" value="Acyl_CoA_acyltransferase"/>
</dbReference>
<dbReference type="InterPro" id="IPR036615">
    <property type="entry name" value="Mur_ligase_C_dom_sf"/>
</dbReference>
<gene>
    <name evidence="7" type="ORF">CKO42_06145</name>
</gene>
<dbReference type="Pfam" id="PF08443">
    <property type="entry name" value="RimK"/>
    <property type="match status" value="1"/>
</dbReference>
<dbReference type="InterPro" id="IPR011761">
    <property type="entry name" value="ATP-grasp"/>
</dbReference>
<dbReference type="InterPro" id="IPR036565">
    <property type="entry name" value="Mur-like_cat_sf"/>
</dbReference>
<dbReference type="InterPro" id="IPR001214">
    <property type="entry name" value="SET_dom"/>
</dbReference>
<reference evidence="7 8" key="1">
    <citation type="journal article" date="2020" name="Microorganisms">
        <title>Osmotic Adaptation and Compatible Solute Biosynthesis of Phototrophic Bacteria as Revealed from Genome Analyses.</title>
        <authorList>
            <person name="Imhoff J.F."/>
            <person name="Rahn T."/>
            <person name="Kunzel S."/>
            <person name="Keller A."/>
            <person name="Neulinger S.C."/>
        </authorList>
    </citation>
    <scope>NUCLEOTIDE SEQUENCE [LARGE SCALE GENOMIC DNA]</scope>
    <source>
        <strain evidence="7 8">DSM 25653</strain>
    </source>
</reference>
<comment type="caution">
    <text evidence="7">The sequence shown here is derived from an EMBL/GenBank/DDBJ whole genome shotgun (WGS) entry which is preliminary data.</text>
</comment>
<dbReference type="InterPro" id="IPR013221">
    <property type="entry name" value="Mur_ligase_cen"/>
</dbReference>
<dbReference type="Proteomes" id="UP001138768">
    <property type="component" value="Unassembled WGS sequence"/>
</dbReference>
<name>A0A9X0W748_9GAMM</name>
<dbReference type="Pfam" id="PF02875">
    <property type="entry name" value="Mur_ligase_C"/>
    <property type="match status" value="1"/>
</dbReference>
<feature type="region of interest" description="Disordered" evidence="5">
    <location>
        <begin position="1440"/>
        <end position="1479"/>
    </location>
</feature>
<dbReference type="SUPFAM" id="SSF53244">
    <property type="entry name" value="MurD-like peptide ligases, peptide-binding domain"/>
    <property type="match status" value="1"/>
</dbReference>
<evidence type="ECO:0000313" key="8">
    <source>
        <dbReference type="Proteomes" id="UP001138768"/>
    </source>
</evidence>
<feature type="domain" description="ATP-grasp" evidence="6">
    <location>
        <begin position="1889"/>
        <end position="2144"/>
    </location>
</feature>
<feature type="compositionally biased region" description="Low complexity" evidence="5">
    <location>
        <begin position="1449"/>
        <end position="1476"/>
    </location>
</feature>
<proteinExistence type="predicted"/>
<dbReference type="InterPro" id="IPR011095">
    <property type="entry name" value="Dala_Dala_lig_C"/>
</dbReference>
<dbReference type="SMART" id="SM00854">
    <property type="entry name" value="PGA_cap"/>
    <property type="match status" value="1"/>
</dbReference>
<dbReference type="CDD" id="cd07381">
    <property type="entry name" value="MPP_CapA"/>
    <property type="match status" value="1"/>
</dbReference>
<keyword evidence="1" id="KW-0436">Ligase</keyword>
<dbReference type="InterPro" id="IPR038740">
    <property type="entry name" value="BioF2-like_GNAT_dom"/>
</dbReference>
<evidence type="ECO:0000313" key="7">
    <source>
        <dbReference type="EMBL" id="MBK1618034.1"/>
    </source>
</evidence>
<evidence type="ECO:0000256" key="5">
    <source>
        <dbReference type="SAM" id="MobiDB-lite"/>
    </source>
</evidence>
<dbReference type="SUPFAM" id="SSF53623">
    <property type="entry name" value="MurD-like peptide ligases, catalytic domain"/>
    <property type="match status" value="1"/>
</dbReference>
<dbReference type="InterPro" id="IPR019079">
    <property type="entry name" value="Capsule_synth_CapA"/>
</dbReference>
<dbReference type="InterPro" id="IPR046341">
    <property type="entry name" value="SET_dom_sf"/>
</dbReference>
<dbReference type="Gene3D" id="2.170.270.10">
    <property type="entry name" value="SET domain"/>
    <property type="match status" value="1"/>
</dbReference>
<dbReference type="InterPro" id="IPR029052">
    <property type="entry name" value="Metallo-depent_PP-like"/>
</dbReference>
<evidence type="ECO:0000256" key="4">
    <source>
        <dbReference type="PROSITE-ProRule" id="PRU00409"/>
    </source>
</evidence>
<dbReference type="SUPFAM" id="SSF56300">
    <property type="entry name" value="Metallo-dependent phosphatases"/>
    <property type="match status" value="1"/>
</dbReference>
<feature type="domain" description="ATP-grasp" evidence="6">
    <location>
        <begin position="1540"/>
        <end position="1795"/>
    </location>
</feature>
<dbReference type="GO" id="GO:0046872">
    <property type="term" value="F:metal ion binding"/>
    <property type="evidence" value="ECO:0007669"/>
    <property type="project" value="InterPro"/>
</dbReference>
<dbReference type="Pfam" id="PF13480">
    <property type="entry name" value="Acetyltransf_6"/>
    <property type="match status" value="1"/>
</dbReference>
<dbReference type="InterPro" id="IPR051046">
    <property type="entry name" value="MurCDEF_CellWall_CoF430Synth"/>
</dbReference>
<organism evidence="7 8">
    <name type="scientific">Lamprobacter modestohalophilus</name>
    <dbReference type="NCBI Taxonomy" id="1064514"/>
    <lineage>
        <taxon>Bacteria</taxon>
        <taxon>Pseudomonadati</taxon>
        <taxon>Pseudomonadota</taxon>
        <taxon>Gammaproteobacteria</taxon>
        <taxon>Chromatiales</taxon>
        <taxon>Chromatiaceae</taxon>
        <taxon>Lamprobacter</taxon>
    </lineage>
</organism>
<dbReference type="Pfam" id="PF08245">
    <property type="entry name" value="Mur_ligase_M"/>
    <property type="match status" value="1"/>
</dbReference>
<dbReference type="PANTHER" id="PTHR43024:SF1">
    <property type="entry name" value="UDP-N-ACETYLMURAMOYL-TRIPEPTIDE--D-ALANYL-D-ALANINE LIGASE"/>
    <property type="match status" value="1"/>
</dbReference>
<dbReference type="Gene3D" id="3.90.190.20">
    <property type="entry name" value="Mur ligase, C-terminal domain"/>
    <property type="match status" value="1"/>
</dbReference>
<keyword evidence="8" id="KW-1185">Reference proteome</keyword>
<sequence length="2263" mass="247997">MAMKRCDEISISPNTEFQVIAATHPRELDAHATAWNQLIHECPAAYPTQSYGWLKAFYSHKLGPTEQMCCLLAYQGQRLVGVLPLVGGFRAHGLGRAQHHFRAPVDEYHTVRVDLLAHSNQAVILQACFRHLSAMSSGPPILRWRQVPSTSPIFAAFQQHPDRLSLMFRQSGLEHRIALPNDFSAFLSTLGSKFRRELFRQERRLKERALVTYRCREGSRSVEDNFARFMAVEHSGWKGKRSSSIQDLPGDPPLYLAAAKQFARDGWLEWGFLEADGQDIAAQFAVRMNGVLFLWKVGYQEAFANCAPSHLLFLRTLEQAFNQGDVNAVNFMARRHWLRVWEPTEHPLYNLIVYPTDLAPKLLAKMTQAAQAVQYRLWDGLIPLPQVASSASKVQAEKPAAKPHRTASSKLDSSLRPDRAVVIWGGDINLGRRQHYLTASIGAENVLGGIPALRTADLRIANLECVVATVGEQGGKGSNKAPHYYRARPEMLRILTSAHIDIVATANNHSGDYGPEALLEQGRWLDRVGIGQAGSGSHLEAALQPVVRRAGTLNVALFSLDATKPLFAATKDHPGGAYLDPDTPALWQDTLAPRITAVREQADVVLVAVHWGRNQQERPEPRTKALAHAIIDAGADAVLGSSAHCVQGVERFRQRPILYDAGNLLFDEVRETPKHGGLFALEISHQGVERVRFIPIGIGFGYTIQLSGRNARTATDHFAWLCSELGTSVVLDAEDHSGQIRLSPPRRAINSTLPPAPYTRYALAPLEAPMTSTTASVAVEHVPPSARIDPVPLGPLTLLGLQVKPLIVTERRILWVESFWRCEAPIPTDIRLAIRAVPIKPSSMPAWGEGMDHDPCDWLAPTSRWQPGVIYRDLCGLRAPRLQKLINVDLRIEVGILSNRHQDVPPYPGPVVQLRIPGLASLASATDSPSYRTEFPTSVHQCQPGQTWTAAQLQEVTGGTWLVAPPADWSVRSVSYRMFHIRRLPKPFFFVAHDSAQRMRHAQSTRPKQAYDRHTQLPTLTSRLAGAMISRPVAGLPADFPLLQVADPVQALLELALAARQRYSGPLVAVTGTAGKSTTVAMLRHTLNALSAPVPDLGDPVLATQGNYNSRVDALALLANLHPEHAAAVIEIAQSALWMKRGPVTRLIRPTISVITEIGISQSDRSVSSVEDTARWKSRIFDGLTGPAVAVIGEHVPFYEKVRHKAAQHAEQILVFGTRRQAQIRILDATNINTGNRLESLVTLDTPQGRITFNLPLPSPGMIRNAAATLAVILALGQDLSAAAEALEGFTPNAGCVRHHRVRLRRGDVTLIDDSYNATVSSMLNAFQVLAEAAPPPGGRKIAVLGRMVHLGDLAQPLHEDLAQPLLATGVELVITHGPEMHFLRAKLPDALLGPHCDQAAEVVRHLQELAQTDDVILIKGSRRDSDFGDIVRLIDSDAAATAKQPHKTPAGTSTPAAPAPAQVTTTASAASPSRTNRPSFTEDLLFQAAIRRNLTLINHPAGYVEITPNSGEPGPIFRRNSPEHSILATAITTYKHRTIALLNRQGLPTTQGSVFSSLEAMQDVVRQRLSDGVELNPPFCVKPVVHAKSRGVTPVVRSLEELASAWQLARQYAPRVMLEQTLIGRNIRILVLGGRAIGAYECLPVSITGNGRDTVATLIQARQERRSHNPWLRQWPGVRQELLEDSAFSMESILDPGQSLQLSNVASVTNGSDTVALGDRLHPSLRALAEQAVQNLSGLHLASVSLICDDPAQSRSSQTVSILEIDSKPAIADLAFPTSGPALNLADELLDYALSLRKQWPASELAPSLRPAAVFDPPAGKDFALDARLEGQLLRHAARARGLDAKRLTSKVTRITDGERPYLFYNTMSPGTRAVARRATSSNKAWTKQLLDANGLPTPNGQRFWSNQKAEAWDYLQRRGCPVVIKPVSGSWGRGVTTEVTDLETFEQAWQLALQTKAKQILVEDYAAGHLYRLFVVGNALVAAAEVLPAQILGDGQHSIQALVAAQNREREHDPCLAQCPIVLGPSEQRYLRAQGRTQDSVPDAGCSVQLSTVANTGVGGTCRDVTDHVHPDFAPIAVKARMAVFDPPHVGIDIVAQDISRPLEDQFWTIIEINTNPDLSLHYFPTVGTARDVAGSLIDFVILARRTNQFSFRLKPSTIPNAGIGAFALHDIEKGTFLAVRPQATPVGKNVPRESIPEGLRMYCIENKNGTLRCPKDFSQMHCVWFLNHSDTPNAERRRDGFYAKTKIFSGDEILIDYENL</sequence>
<dbReference type="GO" id="GO:0005524">
    <property type="term" value="F:ATP binding"/>
    <property type="evidence" value="ECO:0007669"/>
    <property type="project" value="UniProtKB-UniRule"/>
</dbReference>
<dbReference type="GO" id="GO:0008716">
    <property type="term" value="F:D-alanine-D-alanine ligase activity"/>
    <property type="evidence" value="ECO:0007669"/>
    <property type="project" value="InterPro"/>
</dbReference>
<dbReference type="Pfam" id="PF09587">
    <property type="entry name" value="PGA_cap"/>
    <property type="match status" value="1"/>
</dbReference>
<keyword evidence="3 4" id="KW-0067">ATP-binding</keyword>
<protein>
    <recommendedName>
        <fullName evidence="6">ATP-grasp domain-containing protein</fullName>
    </recommendedName>
</protein>
<dbReference type="PROSITE" id="PS50975">
    <property type="entry name" value="ATP_GRASP"/>
    <property type="match status" value="2"/>
</dbReference>
<dbReference type="SUPFAM" id="SSF82199">
    <property type="entry name" value="SET domain"/>
    <property type="match status" value="1"/>
</dbReference>
<evidence type="ECO:0000256" key="1">
    <source>
        <dbReference type="ARBA" id="ARBA00022598"/>
    </source>
</evidence>
<dbReference type="InterPro" id="IPR013651">
    <property type="entry name" value="ATP-grasp_RimK-type"/>
</dbReference>
<keyword evidence="2 4" id="KW-0547">Nucleotide-binding</keyword>
<dbReference type="CDD" id="cd08161">
    <property type="entry name" value="SET"/>
    <property type="match status" value="1"/>
</dbReference>
<dbReference type="Pfam" id="PF00856">
    <property type="entry name" value="SET"/>
    <property type="match status" value="1"/>
</dbReference>
<evidence type="ECO:0000256" key="2">
    <source>
        <dbReference type="ARBA" id="ARBA00022741"/>
    </source>
</evidence>
<dbReference type="InterPro" id="IPR004101">
    <property type="entry name" value="Mur_ligase_C"/>
</dbReference>
<dbReference type="Gene3D" id="3.40.1190.10">
    <property type="entry name" value="Mur-like, catalytic domain"/>
    <property type="match status" value="1"/>
</dbReference>
<dbReference type="Gene3D" id="3.30.470.20">
    <property type="entry name" value="ATP-grasp fold, B domain"/>
    <property type="match status" value="3"/>
</dbReference>
<evidence type="ECO:0000256" key="3">
    <source>
        <dbReference type="ARBA" id="ARBA00022840"/>
    </source>
</evidence>
<dbReference type="Pfam" id="PF07478">
    <property type="entry name" value="Dala_Dala_lig_C"/>
    <property type="match status" value="1"/>
</dbReference>
<dbReference type="SUPFAM" id="SSF56059">
    <property type="entry name" value="Glutathione synthetase ATP-binding domain-like"/>
    <property type="match status" value="2"/>
</dbReference>
<dbReference type="EMBL" id="NRRY01000007">
    <property type="protein sequence ID" value="MBK1618034.1"/>
    <property type="molecule type" value="Genomic_DNA"/>
</dbReference>
<dbReference type="PANTHER" id="PTHR43024">
    <property type="entry name" value="UDP-N-ACETYLMURAMOYL-TRIPEPTIDE--D-ALANYL-D-ALANINE LIGASE"/>
    <property type="match status" value="1"/>
</dbReference>
<evidence type="ECO:0000259" key="6">
    <source>
        <dbReference type="PROSITE" id="PS50975"/>
    </source>
</evidence>
<dbReference type="Gene3D" id="3.60.21.10">
    <property type="match status" value="1"/>
</dbReference>
<dbReference type="SUPFAM" id="SSF55729">
    <property type="entry name" value="Acyl-CoA N-acyltransferases (Nat)"/>
    <property type="match status" value="1"/>
</dbReference>